<organism evidence="1 2">
    <name type="scientific">Methylophilus medardicus</name>
    <dbReference type="NCBI Taxonomy" id="2588534"/>
    <lineage>
        <taxon>Bacteria</taxon>
        <taxon>Pseudomonadati</taxon>
        <taxon>Pseudomonadota</taxon>
        <taxon>Betaproteobacteria</taxon>
        <taxon>Nitrosomonadales</taxon>
        <taxon>Methylophilaceae</taxon>
        <taxon>Methylophilus</taxon>
    </lineage>
</organism>
<evidence type="ECO:0000313" key="1">
    <source>
        <dbReference type="EMBL" id="QDC44520.1"/>
    </source>
</evidence>
<gene>
    <name evidence="1" type="ORF">FIU01_08255</name>
</gene>
<dbReference type="RefSeq" id="WP_140003851.1">
    <property type="nucleotide sequence ID" value="NZ_CP040946.1"/>
</dbReference>
<accession>A0A5B8CTS4</accession>
<name>A0A5B8CTS4_9PROT</name>
<dbReference type="KEGG" id="mmec:FIU01_08255"/>
<reference evidence="2" key="1">
    <citation type="journal article" date="2019" name="ISME J.">
        <title>Evolution in action: habitat transition from sediment to the pelagial leads to genome streamlining in Methylophilaceae.</title>
        <authorList>
            <person name="Salcher M."/>
            <person name="Schaefle D."/>
            <person name="Kaspar M."/>
            <person name="Neuenschwander S.M."/>
            <person name="Ghai R."/>
        </authorList>
    </citation>
    <scope>NUCLEOTIDE SEQUENCE [LARGE SCALE GENOMIC DNA]</scope>
    <source>
        <strain evidence="2">MMS-M-51</strain>
    </source>
</reference>
<sequence>MNPSIHANFRLFLLLTFLHMLWITSGFFAEGVAAALLTTLVFFCCLMRIKGQEFLEVSPRQIVKVMFEQHNYLIKYHQVSGWLDIIKNWMTLKRKVVSALREMRPFVMPEDHRNIIRMEGL</sequence>
<dbReference type="EMBL" id="CP040946">
    <property type="protein sequence ID" value="QDC44520.1"/>
    <property type="molecule type" value="Genomic_DNA"/>
</dbReference>
<keyword evidence="2" id="KW-1185">Reference proteome</keyword>
<dbReference type="AlphaFoldDB" id="A0A5B8CTS4"/>
<dbReference type="Proteomes" id="UP000311008">
    <property type="component" value="Chromosome"/>
</dbReference>
<protein>
    <submittedName>
        <fullName evidence="1">Uncharacterized protein</fullName>
    </submittedName>
</protein>
<proteinExistence type="predicted"/>
<evidence type="ECO:0000313" key="2">
    <source>
        <dbReference type="Proteomes" id="UP000311008"/>
    </source>
</evidence>